<feature type="domain" description="DnaB/C C-terminal" evidence="3">
    <location>
        <begin position="273"/>
        <end position="341"/>
    </location>
</feature>
<dbReference type="RefSeq" id="WP_320883379.1">
    <property type="nucleotide sequence ID" value="NZ_JALDAW010000011.1"/>
</dbReference>
<accession>A0AB35UM33</accession>
<dbReference type="Pfam" id="PF25888">
    <property type="entry name" value="WHD_DnaB"/>
    <property type="match status" value="1"/>
</dbReference>
<feature type="region of interest" description="Disordered" evidence="2">
    <location>
        <begin position="348"/>
        <end position="386"/>
    </location>
</feature>
<name>A0AB35UM33_9FIRM</name>
<dbReference type="Gene3D" id="1.10.10.630">
    <property type="entry name" value="DnaD domain-like"/>
    <property type="match status" value="1"/>
</dbReference>
<evidence type="ECO:0000256" key="1">
    <source>
        <dbReference type="ARBA" id="ARBA00093462"/>
    </source>
</evidence>
<comment type="similarity">
    <text evidence="1">Belongs to the DnaB/DnaD family.</text>
</comment>
<dbReference type="Pfam" id="PF07261">
    <property type="entry name" value="DnaB_2"/>
    <property type="match status" value="1"/>
</dbReference>
<evidence type="ECO:0000259" key="4">
    <source>
        <dbReference type="Pfam" id="PF25888"/>
    </source>
</evidence>
<gene>
    <name evidence="5" type="ORF">MQE39_06810</name>
</gene>
<dbReference type="InterPro" id="IPR058660">
    <property type="entry name" value="WHD_DnaB"/>
</dbReference>
<organism evidence="5 6">
    <name type="scientific">Dielma fastidiosa</name>
    <dbReference type="NCBI Taxonomy" id="1034346"/>
    <lineage>
        <taxon>Bacteria</taxon>
        <taxon>Bacillati</taxon>
        <taxon>Bacillota</taxon>
        <taxon>Erysipelotrichia</taxon>
        <taxon>Erysipelotrichales</taxon>
        <taxon>Erysipelotrichaceae</taxon>
        <taxon>Dielma</taxon>
    </lineage>
</organism>
<feature type="domain" description="Replicative helicase loading/DNA remodeling protein DnaB N-terminal winged helix" evidence="4">
    <location>
        <begin position="25"/>
        <end position="250"/>
    </location>
</feature>
<dbReference type="InterPro" id="IPR006343">
    <property type="entry name" value="DnaB/C_C"/>
</dbReference>
<dbReference type="InterPro" id="IPR034829">
    <property type="entry name" value="DnaD-like_sf"/>
</dbReference>
<dbReference type="AlphaFoldDB" id="A0AB35UM33"/>
<comment type="caution">
    <text evidence="5">The sequence shown here is derived from an EMBL/GenBank/DDBJ whole genome shotgun (WGS) entry which is preliminary data.</text>
</comment>
<evidence type="ECO:0000313" key="5">
    <source>
        <dbReference type="EMBL" id="MDY5167825.1"/>
    </source>
</evidence>
<dbReference type="Proteomes" id="UP001276902">
    <property type="component" value="Unassembled WGS sequence"/>
</dbReference>
<dbReference type="EMBL" id="JALDAW010000011">
    <property type="protein sequence ID" value="MDY5167825.1"/>
    <property type="molecule type" value="Genomic_DNA"/>
</dbReference>
<proteinExistence type="inferred from homology"/>
<evidence type="ECO:0000259" key="3">
    <source>
        <dbReference type="Pfam" id="PF07261"/>
    </source>
</evidence>
<sequence>MEWISAMVKDEQLKIERIESISDEERASLFVLYGPLIGSRALHLYSLLEALCTMNQNTCSTILLCQSLQLSPAELTSSRKILEQFMLIKTYAGADHMLIQLKVPKKGLDFLRHDVFGRLYLKQQGRQMYEMMQVSFAKGQIAEGYEEISEPFRMADWFEWEEEEEKKFHEVKPEKKNSMRITFNTELFLTQCSKLAFPAAARTKENIETIEQLGSYYGVNEEEMIKLVARSINLKTQTLSVSRLKNAITKKYQVVEADANPYRLPVIKFLQMKQNGVPVTNTDKRLLAYLEDELKLPKEVVNVLVEYVLNTLNQNLSKAYVEKIAGSWVRLNIDTMEKALDQVQKIKEPKPKRKPSAKLKTTEKQLPDWYTGNQQEEDEELKPEDIEKLKAELAKMRGE</sequence>
<reference evidence="5" key="1">
    <citation type="submission" date="2022-03" db="EMBL/GenBank/DDBJ databases">
        <title>First case of bacteraemia caused by Dielma fastidiosa in a patient hospitalised with diverticulitis.</title>
        <authorList>
            <person name="Forman-Ankjaer B."/>
            <person name="Hvid-Jensen F."/>
            <person name="Kobel C.M."/>
            <person name="Greve T."/>
        </authorList>
    </citation>
    <scope>NUCLEOTIDE SEQUENCE</scope>
    <source>
        <strain evidence="5">AUH_DF_2021</strain>
    </source>
</reference>
<dbReference type="SUPFAM" id="SSF158499">
    <property type="entry name" value="DnaD domain-like"/>
    <property type="match status" value="1"/>
</dbReference>
<protein>
    <submittedName>
        <fullName evidence="5">DnaD domain protein</fullName>
    </submittedName>
</protein>
<evidence type="ECO:0000256" key="2">
    <source>
        <dbReference type="SAM" id="MobiDB-lite"/>
    </source>
</evidence>
<evidence type="ECO:0000313" key="6">
    <source>
        <dbReference type="Proteomes" id="UP001276902"/>
    </source>
</evidence>